<keyword evidence="4" id="KW-0804">Transcription</keyword>
<evidence type="ECO:0000256" key="5">
    <source>
        <dbReference type="ARBA" id="ARBA00023242"/>
    </source>
</evidence>
<dbReference type="PROSITE" id="PS00350">
    <property type="entry name" value="MADS_BOX_1"/>
    <property type="match status" value="1"/>
</dbReference>
<keyword evidence="6" id="KW-0175">Coiled coil</keyword>
<dbReference type="InterPro" id="IPR002487">
    <property type="entry name" value="TF_Kbox"/>
</dbReference>
<organism evidence="9 10">
    <name type="scientific">Riccia fluitans</name>
    <dbReference type="NCBI Taxonomy" id="41844"/>
    <lineage>
        <taxon>Eukaryota</taxon>
        <taxon>Viridiplantae</taxon>
        <taxon>Streptophyta</taxon>
        <taxon>Embryophyta</taxon>
        <taxon>Marchantiophyta</taxon>
        <taxon>Marchantiopsida</taxon>
        <taxon>Marchantiidae</taxon>
        <taxon>Marchantiales</taxon>
        <taxon>Ricciaceae</taxon>
        <taxon>Riccia</taxon>
    </lineage>
</organism>
<reference evidence="9 10" key="1">
    <citation type="submission" date="2024-09" db="EMBL/GenBank/DDBJ databases">
        <title>Chromosome-scale assembly of Riccia fluitans.</title>
        <authorList>
            <person name="Paukszto L."/>
            <person name="Sawicki J."/>
            <person name="Karawczyk K."/>
            <person name="Piernik-Szablinska J."/>
            <person name="Szczecinska M."/>
            <person name="Mazdziarz M."/>
        </authorList>
    </citation>
    <scope>NUCLEOTIDE SEQUENCE [LARGE SCALE GENOMIC DNA]</scope>
    <source>
        <strain evidence="9">Rf_01</strain>
        <tissue evidence="9">Aerial parts of the thallus</tissue>
    </source>
</reference>
<dbReference type="Gene3D" id="3.40.1810.10">
    <property type="entry name" value="Transcription factor, MADS-box"/>
    <property type="match status" value="1"/>
</dbReference>
<dbReference type="PANTHER" id="PTHR48019">
    <property type="entry name" value="SERUM RESPONSE FACTOR HOMOLOG"/>
    <property type="match status" value="1"/>
</dbReference>
<dbReference type="FunFam" id="3.40.1810.10:FF:000003">
    <property type="entry name" value="MADS-box transcription factor MADS-MC"/>
    <property type="match status" value="1"/>
</dbReference>
<dbReference type="PROSITE" id="PS51297">
    <property type="entry name" value="K_BOX"/>
    <property type="match status" value="1"/>
</dbReference>
<evidence type="ECO:0000259" key="8">
    <source>
        <dbReference type="PROSITE" id="PS51297"/>
    </source>
</evidence>
<proteinExistence type="predicted"/>
<dbReference type="InterPro" id="IPR050142">
    <property type="entry name" value="MADS-box/MEF2_TF"/>
</dbReference>
<dbReference type="AlphaFoldDB" id="A0ABD1YLM5"/>
<dbReference type="Proteomes" id="UP001605036">
    <property type="component" value="Unassembled WGS sequence"/>
</dbReference>
<dbReference type="SMART" id="SM00432">
    <property type="entry name" value="MADS"/>
    <property type="match status" value="1"/>
</dbReference>
<sequence>MGRGKIEIKKIENPTSRQVTFSKRRGGLMKKAHELSVLCDAEIAVIIFSSTGKLFEFSSNGGMKEILERYSKNPDGIQAGRIADNSDYMSREVMKLRQQLEHSQHTQRHMLGEDLTVLSVTDLLQLEQQLDVGVSRVRQRKSQLLLEEIEELRRKENKLHEENEELRRQLVDAKGTADITARGGHLIYGIHNPQPSLLYNLGCSLRVQAGREGPLIRIQGLRTKQPAALQSGCCNSYHRRLQAWRYISQKVLSLQLSTTLKDLRTAFIHADEFHGYSDNRLKPIKTLRWQEY</sequence>
<dbReference type="InterPro" id="IPR002100">
    <property type="entry name" value="TF_MADSbox"/>
</dbReference>
<dbReference type="Pfam" id="PF00319">
    <property type="entry name" value="SRF-TF"/>
    <property type="match status" value="1"/>
</dbReference>
<feature type="domain" description="K-box" evidence="8">
    <location>
        <begin position="86"/>
        <end position="176"/>
    </location>
</feature>
<dbReference type="InterPro" id="IPR033896">
    <property type="entry name" value="MEF2-like_N"/>
</dbReference>
<evidence type="ECO:0000256" key="1">
    <source>
        <dbReference type="ARBA" id="ARBA00004123"/>
    </source>
</evidence>
<dbReference type="GO" id="GO:0003677">
    <property type="term" value="F:DNA binding"/>
    <property type="evidence" value="ECO:0007669"/>
    <property type="project" value="UniProtKB-KW"/>
</dbReference>
<dbReference type="GO" id="GO:0005634">
    <property type="term" value="C:nucleus"/>
    <property type="evidence" value="ECO:0007669"/>
    <property type="project" value="UniProtKB-SubCell"/>
</dbReference>
<keyword evidence="2" id="KW-0805">Transcription regulation</keyword>
<dbReference type="SUPFAM" id="SSF55455">
    <property type="entry name" value="SRF-like"/>
    <property type="match status" value="1"/>
</dbReference>
<evidence type="ECO:0000256" key="4">
    <source>
        <dbReference type="ARBA" id="ARBA00023163"/>
    </source>
</evidence>
<keyword evidence="3" id="KW-0238">DNA-binding</keyword>
<dbReference type="Pfam" id="PF01486">
    <property type="entry name" value="K-box"/>
    <property type="match status" value="1"/>
</dbReference>
<evidence type="ECO:0000313" key="9">
    <source>
        <dbReference type="EMBL" id="KAL2630597.1"/>
    </source>
</evidence>
<name>A0ABD1YLM5_9MARC</name>
<dbReference type="PRINTS" id="PR00404">
    <property type="entry name" value="MADSDOMAIN"/>
</dbReference>
<accession>A0ABD1YLM5</accession>
<comment type="caution">
    <text evidence="9">The sequence shown here is derived from an EMBL/GenBank/DDBJ whole genome shotgun (WGS) entry which is preliminary data.</text>
</comment>
<gene>
    <name evidence="9" type="ORF">R1flu_015283</name>
</gene>
<dbReference type="PROSITE" id="PS50066">
    <property type="entry name" value="MADS_BOX_2"/>
    <property type="match status" value="1"/>
</dbReference>
<feature type="coiled-coil region" evidence="6">
    <location>
        <begin position="142"/>
        <end position="176"/>
    </location>
</feature>
<keyword evidence="10" id="KW-1185">Reference proteome</keyword>
<dbReference type="InterPro" id="IPR036879">
    <property type="entry name" value="TF_MADSbox_sf"/>
</dbReference>
<evidence type="ECO:0000256" key="2">
    <source>
        <dbReference type="ARBA" id="ARBA00023015"/>
    </source>
</evidence>
<evidence type="ECO:0000313" key="10">
    <source>
        <dbReference type="Proteomes" id="UP001605036"/>
    </source>
</evidence>
<protein>
    <submittedName>
        <fullName evidence="9">Uncharacterized protein</fullName>
    </submittedName>
</protein>
<evidence type="ECO:0000256" key="6">
    <source>
        <dbReference type="SAM" id="Coils"/>
    </source>
</evidence>
<comment type="subcellular location">
    <subcellularLocation>
        <location evidence="1">Nucleus</location>
    </subcellularLocation>
</comment>
<keyword evidence="5" id="KW-0539">Nucleus</keyword>
<feature type="domain" description="MADS-box" evidence="7">
    <location>
        <begin position="1"/>
        <end position="61"/>
    </location>
</feature>
<evidence type="ECO:0000256" key="3">
    <source>
        <dbReference type="ARBA" id="ARBA00023125"/>
    </source>
</evidence>
<evidence type="ECO:0000259" key="7">
    <source>
        <dbReference type="PROSITE" id="PS50066"/>
    </source>
</evidence>
<dbReference type="CDD" id="cd00265">
    <property type="entry name" value="MADS_MEF2_like"/>
    <property type="match status" value="1"/>
</dbReference>
<dbReference type="EMBL" id="JBHFFA010000004">
    <property type="protein sequence ID" value="KAL2630597.1"/>
    <property type="molecule type" value="Genomic_DNA"/>
</dbReference>